<evidence type="ECO:0000313" key="2">
    <source>
        <dbReference type="EMBL" id="KZE77195.1"/>
    </source>
</evidence>
<dbReference type="OrthoDB" id="9808013at2"/>
<name>A0A161SAY8_9FLAO</name>
<protein>
    <submittedName>
        <fullName evidence="2">Agmatine deiminase</fullName>
    </submittedName>
</protein>
<dbReference type="Gene3D" id="3.75.10.10">
    <property type="entry name" value="L-arginine/glycine Amidinotransferase, Chain A"/>
    <property type="match status" value="1"/>
</dbReference>
<evidence type="ECO:0000256" key="1">
    <source>
        <dbReference type="ARBA" id="ARBA00022801"/>
    </source>
</evidence>
<dbReference type="PANTHER" id="PTHR31377:SF0">
    <property type="entry name" value="AGMATINE DEIMINASE-RELATED"/>
    <property type="match status" value="1"/>
</dbReference>
<dbReference type="EMBL" id="LQNU01000073">
    <property type="protein sequence ID" value="KZE77195.1"/>
    <property type="molecule type" value="Genomic_DNA"/>
</dbReference>
<dbReference type="PROSITE" id="PS51257">
    <property type="entry name" value="PROKAR_LIPOPROTEIN"/>
    <property type="match status" value="1"/>
</dbReference>
<dbReference type="InterPro" id="IPR007466">
    <property type="entry name" value="Peptidyl-Arg-deiminase_porph"/>
</dbReference>
<proteinExistence type="predicted"/>
<dbReference type="GO" id="GO:0009446">
    <property type="term" value="P:putrescine biosynthetic process"/>
    <property type="evidence" value="ECO:0007669"/>
    <property type="project" value="InterPro"/>
</dbReference>
<dbReference type="AlphaFoldDB" id="A0A161SAY8"/>
<dbReference type="SUPFAM" id="SSF55909">
    <property type="entry name" value="Pentein"/>
    <property type="match status" value="1"/>
</dbReference>
<dbReference type="GO" id="GO:0004668">
    <property type="term" value="F:protein-arginine deiminase activity"/>
    <property type="evidence" value="ECO:0007669"/>
    <property type="project" value="InterPro"/>
</dbReference>
<dbReference type="RefSeq" id="WP_038987153.1">
    <property type="nucleotide sequence ID" value="NZ_JWJO01000042.1"/>
</dbReference>
<keyword evidence="1" id="KW-0378">Hydrolase</keyword>
<dbReference type="Pfam" id="PF04371">
    <property type="entry name" value="PAD_porph"/>
    <property type="match status" value="1"/>
</dbReference>
<comment type="caution">
    <text evidence="2">The sequence shown here is derived from an EMBL/GenBank/DDBJ whole genome shotgun (WGS) entry which is preliminary data.</text>
</comment>
<reference evidence="2 3" key="1">
    <citation type="submission" date="2016-01" db="EMBL/GenBank/DDBJ databases">
        <title>Whole genome sequencing of Myroides marinus L41.</title>
        <authorList>
            <person name="Hong K.W."/>
        </authorList>
    </citation>
    <scope>NUCLEOTIDE SEQUENCE [LARGE SCALE GENOMIC DNA]</scope>
    <source>
        <strain evidence="2 3">L41</strain>
    </source>
</reference>
<accession>A0A161SAY8</accession>
<dbReference type="Proteomes" id="UP000076630">
    <property type="component" value="Unassembled WGS sequence"/>
</dbReference>
<evidence type="ECO:0000313" key="3">
    <source>
        <dbReference type="Proteomes" id="UP000076630"/>
    </source>
</evidence>
<organism evidence="2 3">
    <name type="scientific">Myroides marinus</name>
    <dbReference type="NCBI Taxonomy" id="703342"/>
    <lineage>
        <taxon>Bacteria</taxon>
        <taxon>Pseudomonadati</taxon>
        <taxon>Bacteroidota</taxon>
        <taxon>Flavobacteriia</taxon>
        <taxon>Flavobacteriales</taxon>
        <taxon>Flavobacteriaceae</taxon>
        <taxon>Myroides</taxon>
    </lineage>
</organism>
<dbReference type="GO" id="GO:0047632">
    <property type="term" value="F:agmatine deiminase activity"/>
    <property type="evidence" value="ECO:0007669"/>
    <property type="project" value="TreeGrafter"/>
</dbReference>
<keyword evidence="3" id="KW-1185">Reference proteome</keyword>
<dbReference type="PANTHER" id="PTHR31377">
    <property type="entry name" value="AGMATINE DEIMINASE-RELATED"/>
    <property type="match status" value="1"/>
</dbReference>
<gene>
    <name evidence="2" type="ORF">AV926_14800</name>
</gene>
<sequence>MEKIVILVILTVLTGCFSVDKKKEDNMNTDILYTMPEESEEHEGTWLQWPHHYQYGVKYRNSLDATWVAMAKALVTSENVHIIAYNEKEKTRIINLLNDAEVPMAKIDFYLYPTDDVWARDNGPIYVRDKKGNLVIQDWGFNGWGEKTDEVSGLSIGYSKCNVIPEKIGIAQNREVVDINKLMVNEGGSVEIDGNGTLMACKSSILNDNRNPGMSLEEVESIFTKYLGVTHFIWLEGQPGLELTDQHIDGFARFGNKHTIVTMNEEDLLEFDIQPKDIDKLYTAKNKMGETYDFVEVPLTKHNVKKTDGANLGYKGSYVNYYIANTKVLVPNYNDPNDVVANKIIQSLYPNRTVVGIDVRNLYENGGMIHCVTQQQPKE</sequence>